<dbReference type="RefSeq" id="WP_143172397.1">
    <property type="nucleotide sequence ID" value="NZ_FRAP01000028.1"/>
</dbReference>
<dbReference type="STRING" id="1848.SAMN05443637_1284"/>
<reference evidence="1 2" key="1">
    <citation type="submission" date="2016-11" db="EMBL/GenBank/DDBJ databases">
        <authorList>
            <person name="Jaros S."/>
            <person name="Januszkiewicz K."/>
            <person name="Wedrychowicz H."/>
        </authorList>
    </citation>
    <scope>NUCLEOTIDE SEQUENCE [LARGE SCALE GENOMIC DNA]</scope>
    <source>
        <strain evidence="1 2">DSM 43832</strain>
    </source>
</reference>
<dbReference type="EMBL" id="FRAP01000028">
    <property type="protein sequence ID" value="SHL42102.1"/>
    <property type="molecule type" value="Genomic_DNA"/>
</dbReference>
<name>A0A1M7AH60_PSETH</name>
<protein>
    <submittedName>
        <fullName evidence="1">Uncharacterized protein</fullName>
    </submittedName>
</protein>
<proteinExistence type="predicted"/>
<sequence>MSMLRTCSRCGQTDDHPRHVIAAPAGQQGANFHHRCHAQLGCPLCIEQLKGAGDAEGEDLRAYLLANPLSDERVAELLGQESEG</sequence>
<evidence type="ECO:0000313" key="1">
    <source>
        <dbReference type="EMBL" id="SHL42102.1"/>
    </source>
</evidence>
<dbReference type="OrthoDB" id="5225308at2"/>
<dbReference type="AlphaFoldDB" id="A0A1M7AH60"/>
<evidence type="ECO:0000313" key="2">
    <source>
        <dbReference type="Proteomes" id="UP000184363"/>
    </source>
</evidence>
<accession>A0A1M7AH60</accession>
<organism evidence="1 2">
    <name type="scientific">Pseudonocardia thermophila</name>
    <dbReference type="NCBI Taxonomy" id="1848"/>
    <lineage>
        <taxon>Bacteria</taxon>
        <taxon>Bacillati</taxon>
        <taxon>Actinomycetota</taxon>
        <taxon>Actinomycetes</taxon>
        <taxon>Pseudonocardiales</taxon>
        <taxon>Pseudonocardiaceae</taxon>
        <taxon>Pseudonocardia</taxon>
    </lineage>
</organism>
<dbReference type="Proteomes" id="UP000184363">
    <property type="component" value="Unassembled WGS sequence"/>
</dbReference>
<gene>
    <name evidence="1" type="ORF">SAMN05443637_1284</name>
</gene>
<keyword evidence="2" id="KW-1185">Reference proteome</keyword>